<gene>
    <name evidence="9" type="ORF">TtJL18_2498</name>
</gene>
<comment type="similarity">
    <text evidence="2">Belongs to the VirD4/TraG family.</text>
</comment>
<comment type="subcellular location">
    <subcellularLocation>
        <location evidence="1">Cell membrane</location>
        <topology evidence="1">Multi-pass membrane protein</topology>
    </subcellularLocation>
</comment>
<sequence>MEAASLFETPRPLKALRALGFLVFLATLGLVFYLGVRGALEAANALAEAGWDRAVGRPGARGLEFATACMLNVATPCGGELNRLWAARLNYDLLRLVLVLGFVGGLAPFVYSPARPRKLPGQGRWATERDLEPYLNPKGVGWYGQLGKRPLRVSEGQRVAHTLVVGKPGHGKTSGYYLPNLLLDAKDGWTAIVYDLKYPDREGLMEAMTYYAHHGRAVYPFTPWGERSYRINFLEGAEDITQAKLIAEIFVPRNPKVPDSKEFYPGLERTLLQALIHAEGVEGRYSLAHVYRVLGDGVAGLKAYVEVRPYLQVELKTLLEMRQDQLAGILNGARNRLSIWLDPGLAAATEPGPMEVPWAKVFSEPSLVYIGVPQELIGDNASGYVLLKLLKRIVDLKTLQYANRNGGRLKVPVSVYWDEFPNFGFLPGIKENLGTMRSRRVAYHIAVQNTDQGRAVYGDEEWEAIEGTFAQRVYFLSGLSDNDAARLSEVLGETSVMQEVRGVSRRGLLPIPTSRTVGEREVARPLLSPEEMRTAPKGEAVVLLEGAPPARINLFGMWRKEHLLHRLWKKAREARVEEAGFPLPRTRGPVSLPASASPEGEAAPWSQDPSRPESLLLYLEALTRRVPEFKRYYRGSETLRLDFRLPEGFPTPEPAWVKLGWCEVEGEPVRLSLTPKGLEALEEADREGARALVRWCRVVERWYKTHAEPPPEVVVFPKEEGERVLLGRACGEGVEVRDEEILVRPGLGLGGLRCPRRGGGEGPHPSGGLGGHPAGHGGGPGADEPLGPEARGGGPEGGEGAEGGEGVPAHHGGGPNA</sequence>
<dbReference type="PANTHER" id="PTHR37937:SF1">
    <property type="entry name" value="CONJUGATIVE TRANSFER: DNA TRANSPORT"/>
    <property type="match status" value="1"/>
</dbReference>
<dbReference type="CDD" id="cd01127">
    <property type="entry name" value="TrwB_TraG_TraD_VirD4"/>
    <property type="match status" value="1"/>
</dbReference>
<protein>
    <submittedName>
        <fullName evidence="9">Type IV secretory pathway, VirD4 component</fullName>
    </submittedName>
</protein>
<dbReference type="PATRIC" id="fig|798128.4.peg.2432"/>
<keyword evidence="9" id="KW-0614">Plasmid</keyword>
<feature type="compositionally biased region" description="Gly residues" evidence="7">
    <location>
        <begin position="790"/>
        <end position="817"/>
    </location>
</feature>
<feature type="region of interest" description="Disordered" evidence="7">
    <location>
        <begin position="584"/>
        <end position="610"/>
    </location>
</feature>
<evidence type="ECO:0000256" key="2">
    <source>
        <dbReference type="ARBA" id="ARBA00008806"/>
    </source>
</evidence>
<dbReference type="InterPro" id="IPR003688">
    <property type="entry name" value="TraG/VirD4"/>
</dbReference>
<dbReference type="InterPro" id="IPR051539">
    <property type="entry name" value="T4SS-coupling_protein"/>
</dbReference>
<dbReference type="EMBL" id="CP003254">
    <property type="protein sequence ID" value="AFH40318.1"/>
    <property type="molecule type" value="Genomic_DNA"/>
</dbReference>
<dbReference type="Proteomes" id="UP000007388">
    <property type="component" value="Plasmid pTTJL1802"/>
</dbReference>
<evidence type="ECO:0000256" key="8">
    <source>
        <dbReference type="SAM" id="Phobius"/>
    </source>
</evidence>
<accession>H9ZVF8</accession>
<feature type="compositionally biased region" description="Low complexity" evidence="7">
    <location>
        <begin position="591"/>
        <end position="606"/>
    </location>
</feature>
<feature type="transmembrane region" description="Helical" evidence="8">
    <location>
        <begin position="15"/>
        <end position="36"/>
    </location>
</feature>
<evidence type="ECO:0000313" key="10">
    <source>
        <dbReference type="Proteomes" id="UP000007388"/>
    </source>
</evidence>
<evidence type="ECO:0000256" key="5">
    <source>
        <dbReference type="ARBA" id="ARBA00022989"/>
    </source>
</evidence>
<dbReference type="AlphaFoldDB" id="H9ZVF8"/>
<dbReference type="SUPFAM" id="SSF52540">
    <property type="entry name" value="P-loop containing nucleoside triphosphate hydrolases"/>
    <property type="match status" value="1"/>
</dbReference>
<dbReference type="Pfam" id="PF02534">
    <property type="entry name" value="T4SS-DNA_transf"/>
    <property type="match status" value="1"/>
</dbReference>
<keyword evidence="5 8" id="KW-1133">Transmembrane helix</keyword>
<proteinExistence type="inferred from homology"/>
<evidence type="ECO:0000256" key="6">
    <source>
        <dbReference type="ARBA" id="ARBA00023136"/>
    </source>
</evidence>
<feature type="region of interest" description="Disordered" evidence="7">
    <location>
        <begin position="752"/>
        <end position="817"/>
    </location>
</feature>
<dbReference type="PANTHER" id="PTHR37937">
    <property type="entry name" value="CONJUGATIVE TRANSFER: DNA TRANSPORT"/>
    <property type="match status" value="1"/>
</dbReference>
<feature type="transmembrane region" description="Helical" evidence="8">
    <location>
        <begin position="93"/>
        <end position="111"/>
    </location>
</feature>
<dbReference type="HOGENOM" id="CLU_348483_0_0_0"/>
<dbReference type="Gene3D" id="3.40.50.300">
    <property type="entry name" value="P-loop containing nucleotide triphosphate hydrolases"/>
    <property type="match status" value="1"/>
</dbReference>
<dbReference type="KEGG" id="ttl:TtJL18_2498"/>
<organism evidence="9 10">
    <name type="scientific">Thermus thermophilus JL-18</name>
    <dbReference type="NCBI Taxonomy" id="798128"/>
    <lineage>
        <taxon>Bacteria</taxon>
        <taxon>Thermotogati</taxon>
        <taxon>Deinococcota</taxon>
        <taxon>Deinococci</taxon>
        <taxon>Thermales</taxon>
        <taxon>Thermaceae</taxon>
        <taxon>Thermus</taxon>
    </lineage>
</organism>
<evidence type="ECO:0000256" key="7">
    <source>
        <dbReference type="SAM" id="MobiDB-lite"/>
    </source>
</evidence>
<feature type="compositionally biased region" description="Gly residues" evidence="7">
    <location>
        <begin position="760"/>
        <end position="781"/>
    </location>
</feature>
<keyword evidence="3" id="KW-1003">Cell membrane</keyword>
<keyword evidence="6 8" id="KW-0472">Membrane</keyword>
<name>H9ZVF8_THETH</name>
<dbReference type="InterPro" id="IPR027417">
    <property type="entry name" value="P-loop_NTPase"/>
</dbReference>
<evidence type="ECO:0000256" key="1">
    <source>
        <dbReference type="ARBA" id="ARBA00004651"/>
    </source>
</evidence>
<dbReference type="RefSeq" id="WP_014632334.1">
    <property type="nucleotide sequence ID" value="NC_017590.1"/>
</dbReference>
<dbReference type="GO" id="GO:0005886">
    <property type="term" value="C:plasma membrane"/>
    <property type="evidence" value="ECO:0007669"/>
    <property type="project" value="UniProtKB-SubCell"/>
</dbReference>
<keyword evidence="4 8" id="KW-0812">Transmembrane</keyword>
<geneLocation type="plasmid" evidence="9 10">
    <name>pTTJL1802</name>
</geneLocation>
<evidence type="ECO:0000256" key="3">
    <source>
        <dbReference type="ARBA" id="ARBA00022475"/>
    </source>
</evidence>
<evidence type="ECO:0000256" key="4">
    <source>
        <dbReference type="ARBA" id="ARBA00022692"/>
    </source>
</evidence>
<reference evidence="9 10" key="1">
    <citation type="journal article" date="2013" name="Genome Announc.">
        <title>Whole Genome Sequencing of Thermus oshimai JL-2 and Thermus thermophilus JL-18, Incomplete Denitrifiers from the United States Great Basin.</title>
        <authorList>
            <person name="Murugapiran S.K."/>
            <person name="Huntemann M."/>
            <person name="Wei C.L."/>
            <person name="Han J."/>
            <person name="Detter J.C."/>
            <person name="Han C.S."/>
            <person name="Erkkila T.H."/>
            <person name="Teshima H."/>
            <person name="Chen A."/>
            <person name="Kyrpides N."/>
            <person name="Mavrommatis K."/>
            <person name="Markowitz V."/>
            <person name="Szeto E."/>
            <person name="Ivanova N."/>
            <person name="Pagani I."/>
            <person name="Lam J."/>
            <person name="McDonald A.I."/>
            <person name="Dodsworth J.A."/>
            <person name="Pati A."/>
            <person name="Goodwin L."/>
            <person name="Peters L."/>
            <person name="Pitluck S."/>
            <person name="Woyke T."/>
            <person name="Hedlund B.P."/>
        </authorList>
    </citation>
    <scope>NUCLEOTIDE SEQUENCE [LARGE SCALE GENOMIC DNA]</scope>
    <source>
        <strain evidence="9 10">JL-18</strain>
        <plasmid evidence="9 10">pTTJL1802</plasmid>
    </source>
</reference>
<evidence type="ECO:0000313" key="9">
    <source>
        <dbReference type="EMBL" id="AFH40318.1"/>
    </source>
</evidence>